<sequence>MTALPKLNELTVSEKLQMMESLWDSLCQQPKNIPSPVWHGEILAQRENALRQGSDQFLAWDTAKANLRNSTR</sequence>
<dbReference type="EMBL" id="CP127526">
    <property type="protein sequence ID" value="XRI74538.1"/>
    <property type="molecule type" value="Genomic_DNA"/>
</dbReference>
<name>A0ACD5HJJ2_9PROT</name>
<proteinExistence type="predicted"/>
<protein>
    <submittedName>
        <fullName evidence="1">Addiction module protein</fullName>
    </submittedName>
</protein>
<evidence type="ECO:0000313" key="1">
    <source>
        <dbReference type="EMBL" id="XRI74538.1"/>
    </source>
</evidence>
<accession>A0ACD5HJJ2</accession>
<dbReference type="Proteomes" id="UP001195965">
    <property type="component" value="Chromosome"/>
</dbReference>
<evidence type="ECO:0000313" key="2">
    <source>
        <dbReference type="Proteomes" id="UP001195965"/>
    </source>
</evidence>
<gene>
    <name evidence="1" type="ORF">HHS34_004915</name>
</gene>
<reference evidence="1 2" key="1">
    <citation type="journal article" date="2021" name="ISME J.">
        <title>Genomic evolution of the class Acidithiobacillia: deep-branching Proteobacteria living in extreme acidic conditions.</title>
        <authorList>
            <person name="Moya-Beltran A."/>
            <person name="Beard S."/>
            <person name="Rojas-Villalobos C."/>
            <person name="Issotta F."/>
            <person name="Gallardo Y."/>
            <person name="Ulloa R."/>
            <person name="Giaveno A."/>
            <person name="Degli Esposti M."/>
            <person name="Johnson D.B."/>
            <person name="Quatrini R."/>
        </authorList>
    </citation>
    <scope>NUCLEOTIDE SEQUENCE [LARGE SCALE GENOMIC DNA]</scope>
    <source>
        <strain evidence="1 2">GG1-14</strain>
    </source>
</reference>
<keyword evidence="2" id="KW-1185">Reference proteome</keyword>
<organism evidence="1 2">
    <name type="scientific">Acidithiobacillus montserratensis</name>
    <dbReference type="NCBI Taxonomy" id="2729135"/>
    <lineage>
        <taxon>Bacteria</taxon>
        <taxon>Pseudomonadati</taxon>
        <taxon>Pseudomonadota</taxon>
        <taxon>Acidithiobacillia</taxon>
        <taxon>Acidithiobacillales</taxon>
        <taxon>Acidithiobacillaceae</taxon>
        <taxon>Acidithiobacillus</taxon>
    </lineage>
</organism>